<evidence type="ECO:0000256" key="1">
    <source>
        <dbReference type="SAM" id="MobiDB-lite"/>
    </source>
</evidence>
<sequence>MRGSSGQTTVILPPTQTIVGRTLKKKFQLCPLNPPRRLKRRWPRDNDPTVDHNEPVPTTGGLKESWPRDSLPRRSPCYHASHQPGLHYTIMEYAPLHRSKPLPHYLLLPLSVGKTFPTQESFSFHKLSADSRRKVRGLKTERFSRRRIVGANCWRLAEWAGGEMGVRDWRLEWLKRRIQRLFTLDSDVLVKELLGSEGGRVKARMKNFLRENPSSYHDYESMIFSVYKVMHEELEYEEIIVTEEGNLFRKLFPSCLAIGPIWVSGSANQEYHKRHRSEVYMPPVAGFGEERMTPQGQPGGEQGWLSIGV</sequence>
<accession>A0ABD0YII8</accession>
<evidence type="ECO:0000313" key="2">
    <source>
        <dbReference type="EMBL" id="KAL1116914.1"/>
    </source>
</evidence>
<dbReference type="EMBL" id="JBFDAA010000017">
    <property type="protein sequence ID" value="KAL1116914.1"/>
    <property type="molecule type" value="Genomic_DNA"/>
</dbReference>
<dbReference type="Proteomes" id="UP001558652">
    <property type="component" value="Unassembled WGS sequence"/>
</dbReference>
<gene>
    <name evidence="2" type="ORF">AAG570_005383</name>
</gene>
<protein>
    <submittedName>
        <fullName evidence="2">Uncharacterized protein</fullName>
    </submittedName>
</protein>
<keyword evidence="3" id="KW-1185">Reference proteome</keyword>
<reference evidence="2 3" key="1">
    <citation type="submission" date="2024-07" db="EMBL/GenBank/DDBJ databases">
        <title>Chromosome-level genome assembly of the water stick insect Ranatra chinensis (Heteroptera: Nepidae).</title>
        <authorList>
            <person name="Liu X."/>
        </authorList>
    </citation>
    <scope>NUCLEOTIDE SEQUENCE [LARGE SCALE GENOMIC DNA]</scope>
    <source>
        <strain evidence="2">Cailab_2021Rc</strain>
        <tissue evidence="2">Muscle</tissue>
    </source>
</reference>
<evidence type="ECO:0000313" key="3">
    <source>
        <dbReference type="Proteomes" id="UP001558652"/>
    </source>
</evidence>
<name>A0ABD0YII8_9HEMI</name>
<feature type="compositionally biased region" description="Basic and acidic residues" evidence="1">
    <location>
        <begin position="43"/>
        <end position="54"/>
    </location>
</feature>
<feature type="region of interest" description="Disordered" evidence="1">
    <location>
        <begin position="34"/>
        <end position="70"/>
    </location>
</feature>
<dbReference type="AlphaFoldDB" id="A0ABD0YII8"/>
<proteinExistence type="predicted"/>
<comment type="caution">
    <text evidence="2">The sequence shown here is derived from an EMBL/GenBank/DDBJ whole genome shotgun (WGS) entry which is preliminary data.</text>
</comment>
<organism evidence="2 3">
    <name type="scientific">Ranatra chinensis</name>
    <dbReference type="NCBI Taxonomy" id="642074"/>
    <lineage>
        <taxon>Eukaryota</taxon>
        <taxon>Metazoa</taxon>
        <taxon>Ecdysozoa</taxon>
        <taxon>Arthropoda</taxon>
        <taxon>Hexapoda</taxon>
        <taxon>Insecta</taxon>
        <taxon>Pterygota</taxon>
        <taxon>Neoptera</taxon>
        <taxon>Paraneoptera</taxon>
        <taxon>Hemiptera</taxon>
        <taxon>Heteroptera</taxon>
        <taxon>Panheteroptera</taxon>
        <taxon>Nepomorpha</taxon>
        <taxon>Nepidae</taxon>
        <taxon>Ranatrinae</taxon>
        <taxon>Ranatra</taxon>
    </lineage>
</organism>